<organism evidence="4 5">
    <name type="scientific">Stutzerimonas stutzeri</name>
    <name type="common">Pseudomonas stutzeri</name>
    <dbReference type="NCBI Taxonomy" id="316"/>
    <lineage>
        <taxon>Bacteria</taxon>
        <taxon>Pseudomonadati</taxon>
        <taxon>Pseudomonadota</taxon>
        <taxon>Gammaproteobacteria</taxon>
        <taxon>Pseudomonadales</taxon>
        <taxon>Pseudomonadaceae</taxon>
        <taxon>Stutzerimonas</taxon>
    </lineage>
</organism>
<dbReference type="RefSeq" id="WP_102893115.1">
    <property type="nucleotide sequence ID" value="NZ_JAMOHU010000061.1"/>
</dbReference>
<dbReference type="InterPro" id="IPR007809">
    <property type="entry name" value="FlgN-like"/>
</dbReference>
<proteinExistence type="inferred from homology"/>
<evidence type="ECO:0000313" key="4">
    <source>
        <dbReference type="EMBL" id="PNG11410.1"/>
    </source>
</evidence>
<dbReference type="Gene3D" id="1.20.58.300">
    <property type="entry name" value="FlgN-like"/>
    <property type="match status" value="1"/>
</dbReference>
<dbReference type="InterPro" id="IPR036679">
    <property type="entry name" value="FlgN-like_sf"/>
</dbReference>
<gene>
    <name evidence="4" type="ORF">CXK94_02195</name>
</gene>
<accession>A0A2N8T9H2</accession>
<reference evidence="4 5" key="1">
    <citation type="submission" date="2018-01" db="EMBL/GenBank/DDBJ databases">
        <title>Denitrification phenotypes of diverse strains of Pseudomonas stutzeri.</title>
        <authorList>
            <person name="Milligan D.A."/>
            <person name="Bergaust L."/>
            <person name="Bakken L.R."/>
            <person name="Frostegard A."/>
        </authorList>
    </citation>
    <scope>NUCLEOTIDE SEQUENCE [LARGE SCALE GENOMIC DNA]</scope>
    <source>
        <strain evidence="4 5">24a75</strain>
    </source>
</reference>
<evidence type="ECO:0000256" key="3">
    <source>
        <dbReference type="ARBA" id="ARBA00022795"/>
    </source>
</evidence>
<dbReference type="AlphaFoldDB" id="A0A2N8T9H2"/>
<dbReference type="SUPFAM" id="SSF140566">
    <property type="entry name" value="FlgN-like"/>
    <property type="match status" value="1"/>
</dbReference>
<keyword evidence="4" id="KW-0282">Flagellum</keyword>
<dbReference type="GO" id="GO:0044780">
    <property type="term" value="P:bacterial-type flagellum assembly"/>
    <property type="evidence" value="ECO:0007669"/>
    <property type="project" value="InterPro"/>
</dbReference>
<dbReference type="EMBL" id="POUT01000001">
    <property type="protein sequence ID" value="PNG11410.1"/>
    <property type="molecule type" value="Genomic_DNA"/>
</dbReference>
<protein>
    <submittedName>
        <fullName evidence="4">Flagellar protein FlgN</fullName>
    </submittedName>
</protein>
<comment type="similarity">
    <text evidence="2">Belongs to the FlgN family.</text>
</comment>
<keyword evidence="3" id="KW-1005">Bacterial flagellum biogenesis</keyword>
<keyword evidence="4" id="KW-0969">Cilium</keyword>
<comment type="function">
    <text evidence="1">Required for the efficient initiation of filament assembly.</text>
</comment>
<sequence length="146" mass="16730">MNQRDKLLAIVANDLEQDCDDYRALRDLMQALYAFLLERDSLEIDRLNLQITTRAETIGARAQRRAKVLGAFRLPQDADGMQRLLAGYPEEQAARVRQLWQQLGALATQCQQINERNGKLLAMHHEILEQLLAGSHDARLYQPQGY</sequence>
<evidence type="ECO:0000256" key="1">
    <source>
        <dbReference type="ARBA" id="ARBA00002397"/>
    </source>
</evidence>
<evidence type="ECO:0000313" key="5">
    <source>
        <dbReference type="Proteomes" id="UP000236023"/>
    </source>
</evidence>
<comment type="caution">
    <text evidence="4">The sequence shown here is derived from an EMBL/GenBank/DDBJ whole genome shotgun (WGS) entry which is preliminary data.</text>
</comment>
<dbReference type="Pfam" id="PF05130">
    <property type="entry name" value="FlgN"/>
    <property type="match status" value="1"/>
</dbReference>
<keyword evidence="4" id="KW-0966">Cell projection</keyword>
<name>A0A2N8T9H2_STUST</name>
<evidence type="ECO:0000256" key="2">
    <source>
        <dbReference type="ARBA" id="ARBA00007703"/>
    </source>
</evidence>
<dbReference type="Proteomes" id="UP000236023">
    <property type="component" value="Unassembled WGS sequence"/>
</dbReference>